<dbReference type="Proteomes" id="UP000293142">
    <property type="component" value="Unassembled WGS sequence"/>
</dbReference>
<dbReference type="GO" id="GO:0003700">
    <property type="term" value="F:DNA-binding transcription factor activity"/>
    <property type="evidence" value="ECO:0007669"/>
    <property type="project" value="TreeGrafter"/>
</dbReference>
<dbReference type="AlphaFoldDB" id="A0A4Q9DGU2"/>
<dbReference type="PANTHER" id="PTHR46797">
    <property type="entry name" value="HTH-TYPE TRANSCRIPTIONAL REGULATOR"/>
    <property type="match status" value="1"/>
</dbReference>
<dbReference type="RefSeq" id="WP_131018251.1">
    <property type="nucleotide sequence ID" value="NZ_SIRE01000036.1"/>
</dbReference>
<gene>
    <name evidence="3" type="ORF">EYB31_35025</name>
</gene>
<name>A0A4Q9DGU2_9BACL</name>
<accession>A0A4Q9DGU2</accession>
<organism evidence="3 4">
    <name type="scientific">Paenibacillus thalictri</name>
    <dbReference type="NCBI Taxonomy" id="2527873"/>
    <lineage>
        <taxon>Bacteria</taxon>
        <taxon>Bacillati</taxon>
        <taxon>Bacillota</taxon>
        <taxon>Bacilli</taxon>
        <taxon>Bacillales</taxon>
        <taxon>Paenibacillaceae</taxon>
        <taxon>Paenibacillus</taxon>
    </lineage>
</organism>
<dbReference type="OrthoDB" id="9814553at2"/>
<dbReference type="PANTHER" id="PTHR46797:SF1">
    <property type="entry name" value="METHYLPHOSPHONATE SYNTHASE"/>
    <property type="match status" value="1"/>
</dbReference>
<dbReference type="GO" id="GO:0005829">
    <property type="term" value="C:cytosol"/>
    <property type="evidence" value="ECO:0007669"/>
    <property type="project" value="TreeGrafter"/>
</dbReference>
<feature type="domain" description="HTH cro/C1-type" evidence="2">
    <location>
        <begin position="12"/>
        <end position="66"/>
    </location>
</feature>
<evidence type="ECO:0000259" key="2">
    <source>
        <dbReference type="PROSITE" id="PS50943"/>
    </source>
</evidence>
<dbReference type="GO" id="GO:0003677">
    <property type="term" value="F:DNA binding"/>
    <property type="evidence" value="ECO:0007669"/>
    <property type="project" value="UniProtKB-KW"/>
</dbReference>
<protein>
    <submittedName>
        <fullName evidence="3">XRE family transcriptional regulator</fullName>
    </submittedName>
</protein>
<dbReference type="PROSITE" id="PS50943">
    <property type="entry name" value="HTH_CROC1"/>
    <property type="match status" value="1"/>
</dbReference>
<dbReference type="InterPro" id="IPR001387">
    <property type="entry name" value="Cro/C1-type_HTH"/>
</dbReference>
<keyword evidence="4" id="KW-1185">Reference proteome</keyword>
<dbReference type="EMBL" id="SIRE01000036">
    <property type="protein sequence ID" value="TBL69790.1"/>
    <property type="molecule type" value="Genomic_DNA"/>
</dbReference>
<dbReference type="CDD" id="cd00093">
    <property type="entry name" value="HTH_XRE"/>
    <property type="match status" value="1"/>
</dbReference>
<proteinExistence type="predicted"/>
<evidence type="ECO:0000313" key="3">
    <source>
        <dbReference type="EMBL" id="TBL69790.1"/>
    </source>
</evidence>
<dbReference type="SUPFAM" id="SSF47413">
    <property type="entry name" value="lambda repressor-like DNA-binding domains"/>
    <property type="match status" value="1"/>
</dbReference>
<sequence>MFDFKKMVGERIRSIRKTRGLTQERLAELSGLSFTYISDVERSSRNISLESLGRIIIALGIKPAQLFENTEDVEDHSGADVTRTKIESLNALLANRPVEDVDFIIKMTQEFTNTVDRRIRSQ</sequence>
<evidence type="ECO:0000256" key="1">
    <source>
        <dbReference type="ARBA" id="ARBA00023125"/>
    </source>
</evidence>
<evidence type="ECO:0000313" key="4">
    <source>
        <dbReference type="Proteomes" id="UP000293142"/>
    </source>
</evidence>
<reference evidence="3 4" key="1">
    <citation type="submission" date="2019-02" db="EMBL/GenBank/DDBJ databases">
        <title>Paenibacillus sp. nov., isolated from surface-sterilized tissue of Thalictrum simplex L.</title>
        <authorList>
            <person name="Tuo L."/>
        </authorList>
    </citation>
    <scope>NUCLEOTIDE SEQUENCE [LARGE SCALE GENOMIC DNA]</scope>
    <source>
        <strain evidence="3 4">N2SHLJ1</strain>
    </source>
</reference>
<dbReference type="Pfam" id="PF01381">
    <property type="entry name" value="HTH_3"/>
    <property type="match status" value="1"/>
</dbReference>
<dbReference type="InterPro" id="IPR050807">
    <property type="entry name" value="TransReg_Diox_bact_type"/>
</dbReference>
<dbReference type="SMART" id="SM00530">
    <property type="entry name" value="HTH_XRE"/>
    <property type="match status" value="1"/>
</dbReference>
<dbReference type="Gene3D" id="1.10.260.40">
    <property type="entry name" value="lambda repressor-like DNA-binding domains"/>
    <property type="match status" value="1"/>
</dbReference>
<keyword evidence="1" id="KW-0238">DNA-binding</keyword>
<dbReference type="InterPro" id="IPR010982">
    <property type="entry name" value="Lambda_DNA-bd_dom_sf"/>
</dbReference>
<comment type="caution">
    <text evidence="3">The sequence shown here is derived from an EMBL/GenBank/DDBJ whole genome shotgun (WGS) entry which is preliminary data.</text>
</comment>